<gene>
    <name evidence="1" type="ORF">TPSB3V08_LOCUS4982</name>
</gene>
<sequence>MFDMPSLRYHHSLQLPGKKGIGPSGWSIQAKLQVYMWLGLLKHKKNFVNGLPKGYEVSHELRNAERPRAMPPSTIHYVEKHVRK</sequence>
<accession>A0A7R9CZU5</accession>
<dbReference type="EMBL" id="OD002524">
    <property type="protein sequence ID" value="CAD7405428.1"/>
    <property type="molecule type" value="Genomic_DNA"/>
</dbReference>
<proteinExistence type="predicted"/>
<name>A0A7R9CZU5_TIMPO</name>
<evidence type="ECO:0000313" key="1">
    <source>
        <dbReference type="EMBL" id="CAD7405428.1"/>
    </source>
</evidence>
<organism evidence="1">
    <name type="scientific">Timema poppense</name>
    <name type="common">Walking stick</name>
    <dbReference type="NCBI Taxonomy" id="170557"/>
    <lineage>
        <taxon>Eukaryota</taxon>
        <taxon>Metazoa</taxon>
        <taxon>Ecdysozoa</taxon>
        <taxon>Arthropoda</taxon>
        <taxon>Hexapoda</taxon>
        <taxon>Insecta</taxon>
        <taxon>Pterygota</taxon>
        <taxon>Neoptera</taxon>
        <taxon>Polyneoptera</taxon>
        <taxon>Phasmatodea</taxon>
        <taxon>Timematodea</taxon>
        <taxon>Timematoidea</taxon>
        <taxon>Timematidae</taxon>
        <taxon>Timema</taxon>
    </lineage>
</organism>
<reference evidence="1" key="1">
    <citation type="submission" date="2020-11" db="EMBL/GenBank/DDBJ databases">
        <authorList>
            <person name="Tran Van P."/>
        </authorList>
    </citation>
    <scope>NUCLEOTIDE SEQUENCE</scope>
</reference>
<dbReference type="AlphaFoldDB" id="A0A7R9CZU5"/>
<protein>
    <submittedName>
        <fullName evidence="1">Uncharacterized protein</fullName>
    </submittedName>
</protein>